<dbReference type="HOGENOM" id="CLU_2664872_0_0_11"/>
<dbReference type="Pfam" id="PF08719">
    <property type="entry name" value="NADAR"/>
    <property type="match status" value="1"/>
</dbReference>
<dbReference type="InterPro" id="IPR012816">
    <property type="entry name" value="NADAR"/>
</dbReference>
<name>Q8NPW4_CORGL</name>
<reference evidence="5" key="1">
    <citation type="journal article" date="2003" name="Appl. Microbiol. Biotechnol.">
        <title>The Corynebacterium glutamicum genome: features and impacts on biotechnological processes.</title>
        <authorList>
            <person name="Ikeda M."/>
            <person name="Nakagawa S."/>
        </authorList>
    </citation>
    <scope>NUCLEOTIDE SEQUENCE [LARGE SCALE GENOMIC DNA]</scope>
    <source>
        <strain evidence="5">ATCC 13032 / DSM 20300 / BCRC 11384 / JCM 1318 / LMG 3730 / NCIMB 10025</strain>
    </source>
</reference>
<accession>Q6M4T0</accession>
<dbReference type="BioCyc" id="CORYNE:G18NG-11289-MONOMER"/>
<dbReference type="PATRIC" id="fig|196627.13.peg.1652"/>
<organism evidence="4 5">
    <name type="scientific">Corynebacterium glutamicum (strain ATCC 13032 / DSM 20300 / JCM 1318 / BCRC 11384 / CCUG 27702 / LMG 3730 / NBRC 12168 / NCIMB 10025 / NRRL B-2784 / 534)</name>
    <dbReference type="NCBI Taxonomy" id="196627"/>
    <lineage>
        <taxon>Bacteria</taxon>
        <taxon>Bacillati</taxon>
        <taxon>Actinomycetota</taxon>
        <taxon>Actinomycetes</taxon>
        <taxon>Mycobacteriales</taxon>
        <taxon>Corynebacteriaceae</taxon>
        <taxon>Corynebacterium</taxon>
    </lineage>
</organism>
<evidence type="ECO:0000259" key="3">
    <source>
        <dbReference type="Pfam" id="PF08719"/>
    </source>
</evidence>
<dbReference type="OrthoDB" id="643483at2"/>
<dbReference type="InterPro" id="IPR037238">
    <property type="entry name" value="YbiA-like_sf"/>
</dbReference>
<dbReference type="KEGG" id="cgl:Cgl1697"/>
<dbReference type="Proteomes" id="UP000000582">
    <property type="component" value="Chromosome"/>
</dbReference>
<feature type="domain" description="NADAR" evidence="3">
    <location>
        <begin position="8"/>
        <end position="73"/>
    </location>
</feature>
<proteinExistence type="predicted"/>
<dbReference type="CDD" id="cd15457">
    <property type="entry name" value="NADAR"/>
    <property type="match status" value="1"/>
</dbReference>
<dbReference type="SMR" id="Q8NPW4"/>
<dbReference type="eggNOG" id="COG3236">
    <property type="taxonomic scope" value="Bacteria"/>
</dbReference>
<dbReference type="KEGG" id="cgb:cg1912"/>
<sequence length="75" mass="8276">MQVIETLDPDQRAAVLAAAIPREAKILGRKVTLRPGWGNMRVHVVIAVIFIKFLQPDLRQALLTTGDAVLVEDDT</sequence>
<evidence type="ECO:0000256" key="2">
    <source>
        <dbReference type="ARBA" id="ARBA00000751"/>
    </source>
</evidence>
<evidence type="ECO:0000256" key="1">
    <source>
        <dbReference type="ARBA" id="ARBA00000022"/>
    </source>
</evidence>
<evidence type="ECO:0000313" key="5">
    <source>
        <dbReference type="Proteomes" id="UP000000582"/>
    </source>
</evidence>
<gene>
    <name evidence="4" type="ordered locus">Cgl1697</name>
</gene>
<protein>
    <recommendedName>
        <fullName evidence="3">NADAR domain-containing protein</fullName>
    </recommendedName>
</protein>
<comment type="catalytic activity">
    <reaction evidence="1">
        <text>5-amino-6-(5-phospho-D-ribosylamino)uracil + H2O = 5,6-diaminouracil + D-ribose 5-phosphate</text>
        <dbReference type="Rhea" id="RHEA:55020"/>
        <dbReference type="ChEBI" id="CHEBI:15377"/>
        <dbReference type="ChEBI" id="CHEBI:46252"/>
        <dbReference type="ChEBI" id="CHEBI:58453"/>
        <dbReference type="ChEBI" id="CHEBI:78346"/>
    </reaction>
</comment>
<dbReference type="AlphaFoldDB" id="Q8NPW4"/>
<dbReference type="SUPFAM" id="SSF143990">
    <property type="entry name" value="YbiA-like"/>
    <property type="match status" value="1"/>
</dbReference>
<keyword evidence="5" id="KW-1185">Reference proteome</keyword>
<evidence type="ECO:0000313" key="4">
    <source>
        <dbReference type="EMBL" id="BAB99090.1"/>
    </source>
</evidence>
<accession>Q8NPW4</accession>
<dbReference type="EMBL" id="BA000036">
    <property type="protein sequence ID" value="BAB99090.1"/>
    <property type="molecule type" value="Genomic_DNA"/>
</dbReference>
<dbReference type="Gene3D" id="1.10.357.40">
    <property type="entry name" value="YbiA-like"/>
    <property type="match status" value="1"/>
</dbReference>
<comment type="catalytic activity">
    <reaction evidence="2">
        <text>2,5-diamino-6-hydroxy-4-(5-phosphoribosylamino)-pyrimidine + H2O = 2,5,6-triamino-4-hydroxypyrimidine + D-ribose 5-phosphate</text>
        <dbReference type="Rhea" id="RHEA:23436"/>
        <dbReference type="ChEBI" id="CHEBI:15377"/>
        <dbReference type="ChEBI" id="CHEBI:58614"/>
        <dbReference type="ChEBI" id="CHEBI:78346"/>
        <dbReference type="ChEBI" id="CHEBI:137796"/>
    </reaction>
</comment>